<reference evidence="2 3" key="1">
    <citation type="journal article" date="2019" name="Int. J. Syst. Evol. Microbiol.">
        <title>The Global Catalogue of Microorganisms (GCM) 10K type strain sequencing project: providing services to taxonomists for standard genome sequencing and annotation.</title>
        <authorList>
            <consortium name="The Broad Institute Genomics Platform"/>
            <consortium name="The Broad Institute Genome Sequencing Center for Infectious Disease"/>
            <person name="Wu L."/>
            <person name="Ma J."/>
        </authorList>
    </citation>
    <scope>NUCLEOTIDE SEQUENCE [LARGE SCALE GENOMIC DNA]</scope>
    <source>
        <strain evidence="2 3">JCM 4505</strain>
    </source>
</reference>
<evidence type="ECO:0000313" key="3">
    <source>
        <dbReference type="Proteomes" id="UP001501867"/>
    </source>
</evidence>
<dbReference type="RefSeq" id="WP_344153854.1">
    <property type="nucleotide sequence ID" value="NZ_BAAABV010000010.1"/>
</dbReference>
<proteinExistence type="predicted"/>
<gene>
    <name evidence="2" type="ORF">GCM10010302_13180</name>
</gene>
<evidence type="ECO:0000256" key="1">
    <source>
        <dbReference type="SAM" id="MobiDB-lite"/>
    </source>
</evidence>
<protein>
    <submittedName>
        <fullName evidence="2">Uncharacterized protein</fullName>
    </submittedName>
</protein>
<name>A0ABN0V645_9ACTN</name>
<sequence>MRQSHIDPRPDIRHQSEAAHRVAATIEPSSDLLDRAQAGWERFLDSCEEARDE</sequence>
<dbReference type="Proteomes" id="UP001501867">
    <property type="component" value="Unassembled WGS sequence"/>
</dbReference>
<evidence type="ECO:0000313" key="2">
    <source>
        <dbReference type="EMBL" id="GAA0276880.1"/>
    </source>
</evidence>
<keyword evidence="3" id="KW-1185">Reference proteome</keyword>
<accession>A0ABN0V645</accession>
<dbReference type="EMBL" id="BAAABV010000010">
    <property type="protein sequence ID" value="GAA0276880.1"/>
    <property type="molecule type" value="Genomic_DNA"/>
</dbReference>
<feature type="region of interest" description="Disordered" evidence="1">
    <location>
        <begin position="1"/>
        <end position="20"/>
    </location>
</feature>
<comment type="caution">
    <text evidence="2">The sequence shown here is derived from an EMBL/GenBank/DDBJ whole genome shotgun (WGS) entry which is preliminary data.</text>
</comment>
<organism evidence="2 3">
    <name type="scientific">Streptomyces polychromogenes</name>
    <dbReference type="NCBI Taxonomy" id="67342"/>
    <lineage>
        <taxon>Bacteria</taxon>
        <taxon>Bacillati</taxon>
        <taxon>Actinomycetota</taxon>
        <taxon>Actinomycetes</taxon>
        <taxon>Kitasatosporales</taxon>
        <taxon>Streptomycetaceae</taxon>
        <taxon>Streptomyces</taxon>
    </lineage>
</organism>